<reference evidence="1" key="1">
    <citation type="submission" date="2018-05" db="EMBL/GenBank/DDBJ databases">
        <authorList>
            <person name="Lanie J.A."/>
            <person name="Ng W.-L."/>
            <person name="Kazmierczak K.M."/>
            <person name="Andrzejewski T.M."/>
            <person name="Davidsen T.M."/>
            <person name="Wayne K.J."/>
            <person name="Tettelin H."/>
            <person name="Glass J.I."/>
            <person name="Rusch D."/>
            <person name="Podicherti R."/>
            <person name="Tsui H.-C.T."/>
            <person name="Winkler M.E."/>
        </authorList>
    </citation>
    <scope>NUCLEOTIDE SEQUENCE</scope>
</reference>
<evidence type="ECO:0000313" key="1">
    <source>
        <dbReference type="EMBL" id="SVC67975.1"/>
    </source>
</evidence>
<feature type="non-terminal residue" evidence="1">
    <location>
        <position position="1"/>
    </location>
</feature>
<organism evidence="1">
    <name type="scientific">marine metagenome</name>
    <dbReference type="NCBI Taxonomy" id="408172"/>
    <lineage>
        <taxon>unclassified sequences</taxon>
        <taxon>metagenomes</taxon>
        <taxon>ecological metagenomes</taxon>
    </lineage>
</organism>
<dbReference type="AlphaFoldDB" id="A0A382P5T9"/>
<protein>
    <submittedName>
        <fullName evidence="1">Uncharacterized protein</fullName>
    </submittedName>
</protein>
<dbReference type="EMBL" id="UINC01104653">
    <property type="protein sequence ID" value="SVC67975.1"/>
    <property type="molecule type" value="Genomic_DNA"/>
</dbReference>
<proteinExistence type="predicted"/>
<sequence>LTIIWVKSKDLVVKDGGIIYHRIKNKRIFIQTKPNCIWINFNIVNQESRDLNIFRPRKNRTFRRKMIR</sequence>
<name>A0A382P5T9_9ZZZZ</name>
<feature type="non-terminal residue" evidence="1">
    <location>
        <position position="68"/>
    </location>
</feature>
<gene>
    <name evidence="1" type="ORF">METZ01_LOCUS320829</name>
</gene>
<accession>A0A382P5T9</accession>